<sequence>MLLKAHFNSVRELNVFLKGASGMVYDMVVPSNISVWWNFGSLIGICLMSQVVSGILLAMHYCPSIAYAFESVAHISRDVNYGWLFRGIHANGGSLFFLCLYLHIGRGLYYGSYMLKRVWFVGVVIFFLSMMTAFLGYVLPWGQMSYWGATVITNMVTAVPYLGESLVKMIWGGFSVGDATLNRFFVIHFILPMIIMVLVIVHLIFLHDGGSNNPVGVKSYQDSVAFHLYFTIKDTTGFIVLLMCLSMMVFWWPYMLLDPQNFIPADPLKTPVHIQPEWYFLFAYTILRSVPNKMGGVIALVMSIFILFFFPLIHSSKSMVMSYNPISQVLFWWFFVSFLILSWIGACPVAYPFQSSGVVVSWCYFSFVGILPLIQKTWNIVIGGSLNSKIF</sequence>
<comment type="subcellular location">
    <subcellularLocation>
        <location evidence="2">Mitochondrion inner membrane</location>
        <topology evidence="2">Multi-pass membrane protein</topology>
    </subcellularLocation>
</comment>
<geneLocation type="mitochondrion" evidence="21"/>
<feature type="binding site" description="axial binding residue" evidence="17">
    <location>
        <position position="188"/>
    </location>
    <ligand>
        <name>heme b</name>
        <dbReference type="ChEBI" id="CHEBI:60344"/>
        <label>b562</label>
    </ligand>
    <ligandPart>
        <name>Fe</name>
        <dbReference type="ChEBI" id="CHEBI:18248"/>
    </ligandPart>
</feature>
<evidence type="ECO:0000256" key="13">
    <source>
        <dbReference type="ARBA" id="ARBA00023075"/>
    </source>
</evidence>
<reference evidence="21" key="1">
    <citation type="journal article" date="2017" name="Mol. Phylogenet. Evol.">
        <title>Curious bivalves: Systematic utility and unusual properties of anomalodesmatan mitochondrial genomes.</title>
        <authorList>
            <person name="Williams S.T."/>
            <person name="Foster P.G."/>
            <person name="Hughes C."/>
            <person name="Harper E.M."/>
            <person name="Taylor J.D."/>
            <person name="Littlewood D.T."/>
            <person name="Dyal P."/>
            <person name="Hopkins K.P."/>
            <person name="Briscoe A.G."/>
        </authorList>
    </citation>
    <scope>NUCLEOTIDE SEQUENCE</scope>
</reference>
<proteinExistence type="inferred from homology"/>
<keyword evidence="4 18" id="KW-0813">Transport</keyword>
<evidence type="ECO:0000256" key="14">
    <source>
        <dbReference type="ARBA" id="ARBA00023128"/>
    </source>
</evidence>
<dbReference type="GO" id="GO:0045275">
    <property type="term" value="C:respiratory chain complex III"/>
    <property type="evidence" value="ECO:0007669"/>
    <property type="project" value="InterPro"/>
</dbReference>
<feature type="transmembrane region" description="Helical" evidence="18">
    <location>
        <begin position="329"/>
        <end position="351"/>
    </location>
</feature>
<keyword evidence="7 18" id="KW-0812">Transmembrane</keyword>
<evidence type="ECO:0000259" key="19">
    <source>
        <dbReference type="PROSITE" id="PS51002"/>
    </source>
</evidence>
<feature type="binding site" evidence="16">
    <location>
        <position position="207"/>
    </location>
    <ligand>
        <name>a ubiquinone</name>
        <dbReference type="ChEBI" id="CHEBI:16389"/>
    </ligand>
</feature>
<dbReference type="CDD" id="cd00290">
    <property type="entry name" value="cytochrome_b_C"/>
    <property type="match status" value="1"/>
</dbReference>
<keyword evidence="6 18" id="KW-0679">Respiratory chain</keyword>
<keyword evidence="13" id="KW-0830">Ubiquinone</keyword>
<dbReference type="InterPro" id="IPR036150">
    <property type="entry name" value="Cyt_b/b6_C_sf"/>
</dbReference>
<evidence type="ECO:0000256" key="17">
    <source>
        <dbReference type="PIRSR" id="PIRSR038885-2"/>
    </source>
</evidence>
<dbReference type="PANTHER" id="PTHR19271:SF16">
    <property type="entry name" value="CYTOCHROME B"/>
    <property type="match status" value="1"/>
</dbReference>
<feature type="transmembrane region" description="Helical" evidence="18">
    <location>
        <begin position="294"/>
        <end position="313"/>
    </location>
</feature>
<evidence type="ECO:0000256" key="2">
    <source>
        <dbReference type="ARBA" id="ARBA00004448"/>
    </source>
</evidence>
<feature type="domain" description="Cytochrome b/b6 N-terminal region profile" evidence="19">
    <location>
        <begin position="7"/>
        <end position="215"/>
    </location>
</feature>
<keyword evidence="8 17" id="KW-0479">Metal-binding</keyword>
<dbReference type="InterPro" id="IPR005798">
    <property type="entry name" value="Cyt_b/b6_C"/>
</dbReference>
<evidence type="ECO:0000256" key="3">
    <source>
        <dbReference type="ARBA" id="ARBA00013531"/>
    </source>
</evidence>
<evidence type="ECO:0000256" key="12">
    <source>
        <dbReference type="ARBA" id="ARBA00023004"/>
    </source>
</evidence>
<dbReference type="SUPFAM" id="SSF81648">
    <property type="entry name" value="a domain/subunit of cytochrome bc1 complex (Ubiquinol-cytochrome c reductase)"/>
    <property type="match status" value="1"/>
</dbReference>
<evidence type="ECO:0000256" key="6">
    <source>
        <dbReference type="ARBA" id="ARBA00022660"/>
    </source>
</evidence>
<dbReference type="GO" id="GO:0005743">
    <property type="term" value="C:mitochondrial inner membrane"/>
    <property type="evidence" value="ECO:0007669"/>
    <property type="project" value="UniProtKB-SubCell"/>
</dbReference>
<evidence type="ECO:0000256" key="8">
    <source>
        <dbReference type="ARBA" id="ARBA00022723"/>
    </source>
</evidence>
<dbReference type="Pfam" id="PF00032">
    <property type="entry name" value="Cytochrom_B_C"/>
    <property type="match status" value="1"/>
</dbReference>
<dbReference type="EMBL" id="KX815962">
    <property type="protein sequence ID" value="AQZ26173.1"/>
    <property type="molecule type" value="Genomic_DNA"/>
</dbReference>
<dbReference type="PIRSF" id="PIRSF038885">
    <property type="entry name" value="COB"/>
    <property type="match status" value="1"/>
</dbReference>
<dbReference type="SUPFAM" id="SSF81342">
    <property type="entry name" value="Transmembrane di-heme cytochromes"/>
    <property type="match status" value="1"/>
</dbReference>
<keyword evidence="15 18" id="KW-0472">Membrane</keyword>
<dbReference type="AlphaFoldDB" id="A0A1U9XPK6"/>
<keyword evidence="11 18" id="KW-1133">Transmembrane helix</keyword>
<evidence type="ECO:0000256" key="11">
    <source>
        <dbReference type="ARBA" id="ARBA00022989"/>
    </source>
</evidence>
<evidence type="ECO:0000256" key="7">
    <source>
        <dbReference type="ARBA" id="ARBA00022692"/>
    </source>
</evidence>
<evidence type="ECO:0000259" key="20">
    <source>
        <dbReference type="PROSITE" id="PS51003"/>
    </source>
</evidence>
<dbReference type="InterPro" id="IPR005797">
    <property type="entry name" value="Cyt_b/b6_N"/>
</dbReference>
<dbReference type="Pfam" id="PF00033">
    <property type="entry name" value="Cytochrome_B"/>
    <property type="match status" value="1"/>
</dbReference>
<keyword evidence="10 18" id="KW-0249">Electron transport</keyword>
<feature type="transmembrane region" description="Helical" evidence="18">
    <location>
        <begin position="35"/>
        <end position="62"/>
    </location>
</feature>
<keyword evidence="14 18" id="KW-0496">Mitochondrion</keyword>
<evidence type="ECO:0000256" key="4">
    <source>
        <dbReference type="ARBA" id="ARBA00022448"/>
    </source>
</evidence>
<feature type="binding site" description="axial binding residue" evidence="17">
    <location>
        <position position="89"/>
    </location>
    <ligand>
        <name>heme b</name>
        <dbReference type="ChEBI" id="CHEBI:60344"/>
        <label>b562</label>
    </ligand>
    <ligandPart>
        <name>Fe</name>
        <dbReference type="ChEBI" id="CHEBI:18248"/>
    </ligandPart>
</feature>
<dbReference type="InterPro" id="IPR048259">
    <property type="entry name" value="Cytochrome_b_N_euk/bac"/>
</dbReference>
<evidence type="ECO:0000256" key="16">
    <source>
        <dbReference type="PIRSR" id="PIRSR038885-1"/>
    </source>
</evidence>
<dbReference type="GO" id="GO:0046872">
    <property type="term" value="F:metal ion binding"/>
    <property type="evidence" value="ECO:0007669"/>
    <property type="project" value="UniProtKB-UniRule"/>
</dbReference>
<gene>
    <name evidence="21" type="primary">CYTB</name>
</gene>
<feature type="binding site" description="axial binding residue" evidence="17">
    <location>
        <position position="103"/>
    </location>
    <ligand>
        <name>heme b</name>
        <dbReference type="ChEBI" id="CHEBI:60344"/>
        <label>b566</label>
    </ligand>
    <ligandPart>
        <name>Fe</name>
        <dbReference type="ChEBI" id="CHEBI:18248"/>
    </ligandPart>
</feature>
<dbReference type="CDD" id="cd00284">
    <property type="entry name" value="Cytochrome_b_N"/>
    <property type="match status" value="1"/>
</dbReference>
<feature type="transmembrane region" description="Helical" evidence="18">
    <location>
        <begin position="357"/>
        <end position="374"/>
    </location>
</feature>
<dbReference type="PROSITE" id="PS51002">
    <property type="entry name" value="CYTB_NTER"/>
    <property type="match status" value="1"/>
</dbReference>
<dbReference type="CTD" id="4519"/>
<feature type="transmembrane region" description="Helical" evidence="18">
    <location>
        <begin position="183"/>
        <end position="205"/>
    </location>
</feature>
<feature type="transmembrane region" description="Helical" evidence="18">
    <location>
        <begin position="226"/>
        <end position="252"/>
    </location>
</feature>
<evidence type="ECO:0000256" key="1">
    <source>
        <dbReference type="ARBA" id="ARBA00002566"/>
    </source>
</evidence>
<evidence type="ECO:0000313" key="21">
    <source>
        <dbReference type="EMBL" id="AQZ26173.1"/>
    </source>
</evidence>
<comment type="cofactor">
    <cofactor evidence="18">
        <name>heme b</name>
        <dbReference type="ChEBI" id="CHEBI:60344"/>
    </cofactor>
    <text evidence="18">Binds 2 heme groups non-covalently.</text>
</comment>
<keyword evidence="5 17" id="KW-0349">Heme</keyword>
<dbReference type="GO" id="GO:0008121">
    <property type="term" value="F:quinol-cytochrome-c reductase activity"/>
    <property type="evidence" value="ECO:0007669"/>
    <property type="project" value="InterPro"/>
</dbReference>
<comment type="similarity">
    <text evidence="18">Belongs to the cytochrome b family.</text>
</comment>
<dbReference type="InterPro" id="IPR016174">
    <property type="entry name" value="Di-haem_cyt_TM"/>
</dbReference>
<evidence type="ECO:0000256" key="9">
    <source>
        <dbReference type="ARBA" id="ARBA00022792"/>
    </source>
</evidence>
<dbReference type="PANTHER" id="PTHR19271">
    <property type="entry name" value="CYTOCHROME B"/>
    <property type="match status" value="1"/>
</dbReference>
<evidence type="ECO:0000256" key="10">
    <source>
        <dbReference type="ARBA" id="ARBA00022982"/>
    </source>
</evidence>
<accession>A0A1U9XPK6</accession>
<evidence type="ECO:0000256" key="5">
    <source>
        <dbReference type="ARBA" id="ARBA00022617"/>
    </source>
</evidence>
<dbReference type="PROSITE" id="PS51003">
    <property type="entry name" value="CYTB_CTER"/>
    <property type="match status" value="1"/>
</dbReference>
<evidence type="ECO:0000256" key="15">
    <source>
        <dbReference type="ARBA" id="ARBA00023136"/>
    </source>
</evidence>
<feature type="domain" description="Cytochrome b/b6 C-terminal region profile" evidence="20">
    <location>
        <begin position="216"/>
        <end position="385"/>
    </location>
</feature>
<dbReference type="GO" id="GO:0006122">
    <property type="term" value="P:mitochondrial electron transport, ubiquinol to cytochrome c"/>
    <property type="evidence" value="ECO:0007669"/>
    <property type="project" value="TreeGrafter"/>
</dbReference>
<dbReference type="RefSeq" id="YP_009353874.1">
    <property type="nucleotide sequence ID" value="NC_034304.1"/>
</dbReference>
<comment type="function">
    <text evidence="1 18">Component of the ubiquinol-cytochrome c reductase complex (complex III or cytochrome b-c1 complex) that is part of the mitochondrial respiratory chain. The b-c1 complex mediates electron transfer from ubiquinol to cytochrome c. Contributes to the generation of a proton gradient across the mitochondrial membrane that is then used for ATP synthesis.</text>
</comment>
<keyword evidence="12 17" id="KW-0408">Iron</keyword>
<name>A0A1U9XPK6_9BIVA</name>
<keyword evidence="9" id="KW-0999">Mitochondrion inner membrane</keyword>
<dbReference type="InterPro" id="IPR030689">
    <property type="entry name" value="Cytochrome_b"/>
</dbReference>
<comment type="cofactor">
    <cofactor evidence="17">
        <name>heme</name>
        <dbReference type="ChEBI" id="CHEBI:30413"/>
    </cofactor>
    <text evidence="17">Binds 2 heme groups non-covalently.</text>
</comment>
<feature type="transmembrane region" description="Helical" evidence="18">
    <location>
        <begin position="83"/>
        <end position="104"/>
    </location>
</feature>
<dbReference type="GeneID" id="32229788"/>
<organism evidence="21">
    <name type="scientific">Tropidomya abbreviata</name>
    <dbReference type="NCBI Taxonomy" id="102404"/>
    <lineage>
        <taxon>Eukaryota</taxon>
        <taxon>Metazoa</taxon>
        <taxon>Spiralia</taxon>
        <taxon>Lophotrochozoa</taxon>
        <taxon>Mollusca</taxon>
        <taxon>Bivalvia</taxon>
        <taxon>Autobranchia</taxon>
        <taxon>Heteroconchia</taxon>
        <taxon>Euheterodonta</taxon>
        <taxon>Anomalodesmata</taxon>
        <taxon>Poromyoidea</taxon>
        <taxon>Poromyidae</taxon>
        <taxon>Tropidomya</taxon>
    </lineage>
</organism>
<feature type="transmembrane region" description="Helical" evidence="18">
    <location>
        <begin position="119"/>
        <end position="139"/>
    </location>
</feature>
<feature type="binding site" description="axial binding residue" evidence="17">
    <location>
        <position position="202"/>
    </location>
    <ligand>
        <name>heme b</name>
        <dbReference type="ChEBI" id="CHEBI:60344"/>
        <label>b566</label>
    </ligand>
    <ligandPart>
        <name>Fe</name>
        <dbReference type="ChEBI" id="CHEBI:18248"/>
    </ligandPart>
</feature>
<dbReference type="GO" id="GO:0016491">
    <property type="term" value="F:oxidoreductase activity"/>
    <property type="evidence" value="ECO:0007669"/>
    <property type="project" value="UniProtKB-UniRule"/>
</dbReference>
<dbReference type="Gene3D" id="1.20.810.10">
    <property type="entry name" value="Cytochrome Bc1 Complex, Chain C"/>
    <property type="match status" value="1"/>
</dbReference>
<evidence type="ECO:0000256" key="18">
    <source>
        <dbReference type="RuleBase" id="RU362117"/>
    </source>
</evidence>
<dbReference type="InterPro" id="IPR027387">
    <property type="entry name" value="Cytb/b6-like_sf"/>
</dbReference>
<protein>
    <recommendedName>
        <fullName evidence="3 18">Cytochrome b</fullName>
    </recommendedName>
</protein>
<dbReference type="InterPro" id="IPR048260">
    <property type="entry name" value="Cytochrome_b_C_euk/bac"/>
</dbReference>